<keyword evidence="1" id="KW-1133">Transmembrane helix</keyword>
<dbReference type="EMBL" id="LAZR01053035">
    <property type="protein sequence ID" value="KKK81636.1"/>
    <property type="molecule type" value="Genomic_DNA"/>
</dbReference>
<accession>A0A0F9BB29</accession>
<dbReference type="AlphaFoldDB" id="A0A0F9BB29"/>
<evidence type="ECO:0000313" key="2">
    <source>
        <dbReference type="EMBL" id="KKK81636.1"/>
    </source>
</evidence>
<gene>
    <name evidence="2" type="ORF">LCGC14_2811470</name>
</gene>
<reference evidence="2" key="1">
    <citation type="journal article" date="2015" name="Nature">
        <title>Complex archaea that bridge the gap between prokaryotes and eukaryotes.</title>
        <authorList>
            <person name="Spang A."/>
            <person name="Saw J.H."/>
            <person name="Jorgensen S.L."/>
            <person name="Zaremba-Niedzwiedzka K."/>
            <person name="Martijn J."/>
            <person name="Lind A.E."/>
            <person name="van Eijk R."/>
            <person name="Schleper C."/>
            <person name="Guy L."/>
            <person name="Ettema T.J."/>
        </authorList>
    </citation>
    <scope>NUCLEOTIDE SEQUENCE</scope>
</reference>
<name>A0A0F9BB29_9ZZZZ</name>
<sequence>MGGITSVAGQLGIAAGFFVALMLVLRWVSQHFEKMRIDTKE</sequence>
<keyword evidence="1" id="KW-0812">Transmembrane</keyword>
<comment type="caution">
    <text evidence="2">The sequence shown here is derived from an EMBL/GenBank/DDBJ whole genome shotgun (WGS) entry which is preliminary data.</text>
</comment>
<feature type="non-terminal residue" evidence="2">
    <location>
        <position position="41"/>
    </location>
</feature>
<feature type="transmembrane region" description="Helical" evidence="1">
    <location>
        <begin position="6"/>
        <end position="28"/>
    </location>
</feature>
<evidence type="ECO:0000256" key="1">
    <source>
        <dbReference type="SAM" id="Phobius"/>
    </source>
</evidence>
<organism evidence="2">
    <name type="scientific">marine sediment metagenome</name>
    <dbReference type="NCBI Taxonomy" id="412755"/>
    <lineage>
        <taxon>unclassified sequences</taxon>
        <taxon>metagenomes</taxon>
        <taxon>ecological metagenomes</taxon>
    </lineage>
</organism>
<keyword evidence="1" id="KW-0472">Membrane</keyword>
<proteinExistence type="predicted"/>
<protein>
    <submittedName>
        <fullName evidence="2">Uncharacterized protein</fullName>
    </submittedName>
</protein>